<comment type="caution">
    <text evidence="2">The sequence shown here is derived from an EMBL/GenBank/DDBJ whole genome shotgun (WGS) entry which is preliminary data.</text>
</comment>
<evidence type="ECO:0000313" key="3">
    <source>
        <dbReference type="Proteomes" id="UP001321473"/>
    </source>
</evidence>
<name>A0AAQ4D9F5_AMBAM</name>
<protein>
    <submittedName>
        <fullName evidence="2">Uncharacterized protein</fullName>
    </submittedName>
</protein>
<gene>
    <name evidence="2" type="ORF">V5799_003274</name>
</gene>
<dbReference type="Proteomes" id="UP001321473">
    <property type="component" value="Unassembled WGS sequence"/>
</dbReference>
<evidence type="ECO:0000313" key="2">
    <source>
        <dbReference type="EMBL" id="KAK8759095.1"/>
    </source>
</evidence>
<feature type="region of interest" description="Disordered" evidence="1">
    <location>
        <begin position="49"/>
        <end position="76"/>
    </location>
</feature>
<accession>A0AAQ4D9F5</accession>
<sequence>MLITRERIPHRPASVPAVSLAAGTEHASHFQTPPCLLPGGCTTCYPGVRAPGNRGQQLPLNRRGTAAERSRHPPAA</sequence>
<dbReference type="EMBL" id="JARKHS020033416">
    <property type="protein sequence ID" value="KAK8759095.1"/>
    <property type="molecule type" value="Genomic_DNA"/>
</dbReference>
<reference evidence="2 3" key="1">
    <citation type="journal article" date="2023" name="Arcadia Sci">
        <title>De novo assembly of a long-read Amblyomma americanum tick genome.</title>
        <authorList>
            <person name="Chou S."/>
            <person name="Poskanzer K.E."/>
            <person name="Rollins M."/>
            <person name="Thuy-Boun P.S."/>
        </authorList>
    </citation>
    <scope>NUCLEOTIDE SEQUENCE [LARGE SCALE GENOMIC DNA]</scope>
    <source>
        <strain evidence="2">F_SG_1</strain>
        <tissue evidence="2">Salivary glands</tissue>
    </source>
</reference>
<feature type="compositionally biased region" description="Basic and acidic residues" evidence="1">
    <location>
        <begin position="65"/>
        <end position="76"/>
    </location>
</feature>
<proteinExistence type="predicted"/>
<keyword evidence="3" id="KW-1185">Reference proteome</keyword>
<organism evidence="2 3">
    <name type="scientific">Amblyomma americanum</name>
    <name type="common">Lone star tick</name>
    <dbReference type="NCBI Taxonomy" id="6943"/>
    <lineage>
        <taxon>Eukaryota</taxon>
        <taxon>Metazoa</taxon>
        <taxon>Ecdysozoa</taxon>
        <taxon>Arthropoda</taxon>
        <taxon>Chelicerata</taxon>
        <taxon>Arachnida</taxon>
        <taxon>Acari</taxon>
        <taxon>Parasitiformes</taxon>
        <taxon>Ixodida</taxon>
        <taxon>Ixodoidea</taxon>
        <taxon>Ixodidae</taxon>
        <taxon>Amblyomminae</taxon>
        <taxon>Amblyomma</taxon>
    </lineage>
</organism>
<dbReference type="AlphaFoldDB" id="A0AAQ4D9F5"/>
<evidence type="ECO:0000256" key="1">
    <source>
        <dbReference type="SAM" id="MobiDB-lite"/>
    </source>
</evidence>